<dbReference type="InterPro" id="IPR013216">
    <property type="entry name" value="Methyltransf_11"/>
</dbReference>
<proteinExistence type="predicted"/>
<dbReference type="RefSeq" id="WP_272687139.1">
    <property type="nucleotide sequence ID" value="NZ_JAWIYV010000388.1"/>
</dbReference>
<accession>A0AAI9HX81</accession>
<dbReference type="AlphaFoldDB" id="A0AAI9HX81"/>
<dbReference type="PANTHER" id="PTHR43861">
    <property type="entry name" value="TRANS-ACONITATE 2-METHYLTRANSFERASE-RELATED"/>
    <property type="match status" value="1"/>
</dbReference>
<dbReference type="Gene3D" id="3.40.50.150">
    <property type="entry name" value="Vaccinia Virus protein VP39"/>
    <property type="match status" value="1"/>
</dbReference>
<dbReference type="Pfam" id="PF08241">
    <property type="entry name" value="Methyltransf_11"/>
    <property type="match status" value="1"/>
</dbReference>
<dbReference type="CDD" id="cd02440">
    <property type="entry name" value="AdoMet_MTases"/>
    <property type="match status" value="1"/>
</dbReference>
<evidence type="ECO:0000259" key="1">
    <source>
        <dbReference type="Pfam" id="PF08241"/>
    </source>
</evidence>
<feature type="domain" description="Methyltransferase type 11" evidence="1">
    <location>
        <begin position="48"/>
        <end position="142"/>
    </location>
</feature>
<dbReference type="EMBL" id="AAZDVE040000002">
    <property type="protein sequence ID" value="EMP9431374.1"/>
    <property type="molecule type" value="Genomic_DNA"/>
</dbReference>
<sequence>MSEQNIYDNPVFFEKYKSLRMNDTGLNGIMEEPALRVLLPDLTDKIVLDLGSGFGDFARYAHSMGAKKVYGVELSANMIEQAKLITHTDDIEYIHASMTDLPKFQESFDLVISSLAIHYVANFNQLAKEVYSHLKPGGKFIFSVEHPMCTAKSSSFMKNINGEFVCMPVDNYQNESIRHTTWFVEDVIKYHRTLESYITGLLGAGFTLDALKEPKVIDSALIDRPETAIFNRYAPFLILSAYR</sequence>
<dbReference type="GO" id="GO:0032259">
    <property type="term" value="P:methylation"/>
    <property type="evidence" value="ECO:0007669"/>
    <property type="project" value="UniProtKB-KW"/>
</dbReference>
<comment type="caution">
    <text evidence="2">The sequence shown here is derived from an EMBL/GenBank/DDBJ whole genome shotgun (WGS) entry which is preliminary data.</text>
</comment>
<dbReference type="GO" id="GO:0008757">
    <property type="term" value="F:S-adenosylmethionine-dependent methyltransferase activity"/>
    <property type="evidence" value="ECO:0007669"/>
    <property type="project" value="InterPro"/>
</dbReference>
<gene>
    <name evidence="2" type="ORF">JRA39_000367</name>
</gene>
<name>A0AAI9HX81_PROST</name>
<reference evidence="2" key="1">
    <citation type="submission" date="2024-02" db="EMBL/GenBank/DDBJ databases">
        <authorList>
            <consortium name="Clinical and Environmental Microbiology Branch: Whole genome sequencing antimicrobial resistance pathogens in the healthcare setting"/>
        </authorList>
    </citation>
    <scope>NUCLEOTIDE SEQUENCE</scope>
    <source>
        <strain evidence="2">2020GO-00142</strain>
    </source>
</reference>
<evidence type="ECO:0000313" key="2">
    <source>
        <dbReference type="EMBL" id="EMP9431374.1"/>
    </source>
</evidence>
<keyword evidence="2" id="KW-0808">Transferase</keyword>
<protein>
    <submittedName>
        <fullName evidence="2">Class I SAM-dependent methyltransferase</fullName>
    </submittedName>
</protein>
<organism evidence="2">
    <name type="scientific">Providencia stuartii</name>
    <dbReference type="NCBI Taxonomy" id="588"/>
    <lineage>
        <taxon>Bacteria</taxon>
        <taxon>Pseudomonadati</taxon>
        <taxon>Pseudomonadota</taxon>
        <taxon>Gammaproteobacteria</taxon>
        <taxon>Enterobacterales</taxon>
        <taxon>Morganellaceae</taxon>
        <taxon>Providencia</taxon>
    </lineage>
</organism>
<dbReference type="InterPro" id="IPR029063">
    <property type="entry name" value="SAM-dependent_MTases_sf"/>
</dbReference>
<keyword evidence="2" id="KW-0489">Methyltransferase</keyword>
<dbReference type="SUPFAM" id="SSF53335">
    <property type="entry name" value="S-adenosyl-L-methionine-dependent methyltransferases"/>
    <property type="match status" value="1"/>
</dbReference>